<gene>
    <name evidence="3" type="ORF">HHI36_007167</name>
</gene>
<reference evidence="3 4" key="1">
    <citation type="journal article" date="2021" name="BMC Biol.">
        <title>Horizontally acquired antibacterial genes associated with adaptive radiation of ladybird beetles.</title>
        <authorList>
            <person name="Li H.S."/>
            <person name="Tang X.F."/>
            <person name="Huang Y.H."/>
            <person name="Xu Z.Y."/>
            <person name="Chen M.L."/>
            <person name="Du X.Y."/>
            <person name="Qiu B.Y."/>
            <person name="Chen P.T."/>
            <person name="Zhang W."/>
            <person name="Slipinski A."/>
            <person name="Escalona H.E."/>
            <person name="Waterhouse R.M."/>
            <person name="Zwick A."/>
            <person name="Pang H."/>
        </authorList>
    </citation>
    <scope>NUCLEOTIDE SEQUENCE [LARGE SCALE GENOMIC DNA]</scope>
    <source>
        <tissue evidence="3">Whole body of male adult</tissue>
    </source>
</reference>
<keyword evidence="1" id="KW-0812">Transmembrane</keyword>
<evidence type="ECO:0000256" key="2">
    <source>
        <dbReference type="SAM" id="SignalP"/>
    </source>
</evidence>
<dbReference type="InterPro" id="IPR012464">
    <property type="entry name" value="DUF1676"/>
</dbReference>
<sequence length="242" mass="26248">MFKFASISFCIVSFITSAYCEENLKTGKLSRDCGNSYSITCLKLDIVSFIDKLNEEDSYSVFPGISLVRENSTSETSTAEMVSELAREFPNDAEARLDNFLLRKIGGYIGSHTLQFNLWNSTEEDGVSSRRKKNGMGYIIAAAAIMKGTLLALALGGLATIAGKALMTSIISLLLSALLGLRSITGGFAGKQTTYEIISKPLYSQANTQTAEIEHAGHYSGYGRSLDVPLPLKNTRITLPSK</sequence>
<evidence type="ECO:0000256" key="1">
    <source>
        <dbReference type="SAM" id="Phobius"/>
    </source>
</evidence>
<keyword evidence="1" id="KW-0472">Membrane</keyword>
<feature type="transmembrane region" description="Helical" evidence="1">
    <location>
        <begin position="165"/>
        <end position="184"/>
    </location>
</feature>
<evidence type="ECO:0000313" key="3">
    <source>
        <dbReference type="EMBL" id="KAL3268034.1"/>
    </source>
</evidence>
<evidence type="ECO:0008006" key="5">
    <source>
        <dbReference type="Google" id="ProtNLM"/>
    </source>
</evidence>
<protein>
    <recommendedName>
        <fullName evidence="5">Osiris 16</fullName>
    </recommendedName>
</protein>
<comment type="caution">
    <text evidence="3">The sequence shown here is derived from an EMBL/GenBank/DDBJ whole genome shotgun (WGS) entry which is preliminary data.</text>
</comment>
<keyword evidence="1" id="KW-1133">Transmembrane helix</keyword>
<dbReference type="Pfam" id="PF07898">
    <property type="entry name" value="DUF1676"/>
    <property type="match status" value="1"/>
</dbReference>
<dbReference type="PANTHER" id="PTHR21879">
    <property type="entry name" value="FI03362P-RELATED-RELATED"/>
    <property type="match status" value="1"/>
</dbReference>
<organism evidence="3 4">
    <name type="scientific">Cryptolaemus montrouzieri</name>
    <dbReference type="NCBI Taxonomy" id="559131"/>
    <lineage>
        <taxon>Eukaryota</taxon>
        <taxon>Metazoa</taxon>
        <taxon>Ecdysozoa</taxon>
        <taxon>Arthropoda</taxon>
        <taxon>Hexapoda</taxon>
        <taxon>Insecta</taxon>
        <taxon>Pterygota</taxon>
        <taxon>Neoptera</taxon>
        <taxon>Endopterygota</taxon>
        <taxon>Coleoptera</taxon>
        <taxon>Polyphaga</taxon>
        <taxon>Cucujiformia</taxon>
        <taxon>Coccinelloidea</taxon>
        <taxon>Coccinellidae</taxon>
        <taxon>Scymninae</taxon>
        <taxon>Scymnini</taxon>
        <taxon>Cryptolaemus</taxon>
    </lineage>
</organism>
<dbReference type="EMBL" id="JABFTP020000021">
    <property type="protein sequence ID" value="KAL3268034.1"/>
    <property type="molecule type" value="Genomic_DNA"/>
</dbReference>
<evidence type="ECO:0000313" key="4">
    <source>
        <dbReference type="Proteomes" id="UP001516400"/>
    </source>
</evidence>
<dbReference type="AlphaFoldDB" id="A0ABD2MNW0"/>
<dbReference type="Proteomes" id="UP001516400">
    <property type="component" value="Unassembled WGS sequence"/>
</dbReference>
<feature type="signal peptide" evidence="2">
    <location>
        <begin position="1"/>
        <end position="20"/>
    </location>
</feature>
<accession>A0ABD2MNW0</accession>
<keyword evidence="2" id="KW-0732">Signal</keyword>
<proteinExistence type="predicted"/>
<name>A0ABD2MNW0_9CUCU</name>
<dbReference type="PANTHER" id="PTHR21879:SF9">
    <property type="entry name" value="OSIRIS 16"/>
    <property type="match status" value="1"/>
</dbReference>
<feature type="transmembrane region" description="Helical" evidence="1">
    <location>
        <begin position="136"/>
        <end position="158"/>
    </location>
</feature>
<keyword evidence="4" id="KW-1185">Reference proteome</keyword>
<feature type="chain" id="PRO_5044795137" description="Osiris 16" evidence="2">
    <location>
        <begin position="21"/>
        <end position="242"/>
    </location>
</feature>